<gene>
    <name evidence="1" type="ORF">C8J30_1401</name>
</gene>
<name>A0A318TN33_9RHOB</name>
<organism evidence="1 2">
    <name type="scientific">Rhodobacter viridis</name>
    <dbReference type="NCBI Taxonomy" id="1054202"/>
    <lineage>
        <taxon>Bacteria</taxon>
        <taxon>Pseudomonadati</taxon>
        <taxon>Pseudomonadota</taxon>
        <taxon>Alphaproteobacteria</taxon>
        <taxon>Rhodobacterales</taxon>
        <taxon>Rhodobacter group</taxon>
        <taxon>Rhodobacter</taxon>
    </lineage>
</organism>
<reference evidence="1 2" key="1">
    <citation type="submission" date="2018-06" db="EMBL/GenBank/DDBJ databases">
        <title>Genomic Encyclopedia of Type Strains, Phase III (KMG-III): the genomes of soil and plant-associated and newly described type strains.</title>
        <authorList>
            <person name="Whitman W."/>
        </authorList>
    </citation>
    <scope>NUCLEOTIDE SEQUENCE [LARGE SCALE GENOMIC DNA]</scope>
    <source>
        <strain evidence="1 2">JA737</strain>
    </source>
</reference>
<dbReference type="Proteomes" id="UP000247727">
    <property type="component" value="Unassembled WGS sequence"/>
</dbReference>
<dbReference type="EMBL" id="QJTK01000040">
    <property type="protein sequence ID" value="PYF06024.1"/>
    <property type="molecule type" value="Genomic_DNA"/>
</dbReference>
<comment type="caution">
    <text evidence="1">The sequence shown here is derived from an EMBL/GenBank/DDBJ whole genome shotgun (WGS) entry which is preliminary data.</text>
</comment>
<keyword evidence="2" id="KW-1185">Reference proteome</keyword>
<dbReference type="OrthoDB" id="7689949at2"/>
<sequence length="62" mass="6875">MQLSQITMQPPLVSKYGNVTFLLWRGAEFGVVLTGDGRPGKFTGPFSREEVEDAIAPYARMI</sequence>
<accession>A0A318TN33</accession>
<proteinExistence type="predicted"/>
<dbReference type="AlphaFoldDB" id="A0A318TN33"/>
<protein>
    <submittedName>
        <fullName evidence="1">Uncharacterized protein</fullName>
    </submittedName>
</protein>
<evidence type="ECO:0000313" key="2">
    <source>
        <dbReference type="Proteomes" id="UP000247727"/>
    </source>
</evidence>
<dbReference type="RefSeq" id="WP_110807467.1">
    <property type="nucleotide sequence ID" value="NZ_QJTK01000040.1"/>
</dbReference>
<evidence type="ECO:0000313" key="1">
    <source>
        <dbReference type="EMBL" id="PYF06024.1"/>
    </source>
</evidence>